<feature type="compositionally biased region" description="Low complexity" evidence="1">
    <location>
        <begin position="474"/>
        <end position="492"/>
    </location>
</feature>
<feature type="region of interest" description="Disordered" evidence="1">
    <location>
        <begin position="965"/>
        <end position="1000"/>
    </location>
</feature>
<feature type="region of interest" description="Disordered" evidence="1">
    <location>
        <begin position="450"/>
        <end position="497"/>
    </location>
</feature>
<feature type="compositionally biased region" description="Polar residues" evidence="1">
    <location>
        <begin position="1196"/>
        <end position="1213"/>
    </location>
</feature>
<feature type="region of interest" description="Disordered" evidence="1">
    <location>
        <begin position="1195"/>
        <end position="1296"/>
    </location>
</feature>
<feature type="compositionally biased region" description="Basic residues" evidence="1">
    <location>
        <begin position="1220"/>
        <end position="1231"/>
    </location>
</feature>
<dbReference type="EMBL" id="LR790887">
    <property type="protein sequence ID" value="CAB3266749.1"/>
    <property type="molecule type" value="mRNA"/>
</dbReference>
<feature type="compositionally biased region" description="Basic and acidic residues" evidence="1">
    <location>
        <begin position="588"/>
        <end position="602"/>
    </location>
</feature>
<feature type="compositionally biased region" description="Basic and acidic residues" evidence="1">
    <location>
        <begin position="785"/>
        <end position="804"/>
    </location>
</feature>
<reference evidence="2" key="1">
    <citation type="submission" date="2020-04" db="EMBL/GenBank/DDBJ databases">
        <authorList>
            <person name="Neveu A P."/>
        </authorList>
    </citation>
    <scope>NUCLEOTIDE SEQUENCE</scope>
    <source>
        <tissue evidence="2">Whole embryo</tissue>
    </source>
</reference>
<organism evidence="2">
    <name type="scientific">Phallusia mammillata</name>
    <dbReference type="NCBI Taxonomy" id="59560"/>
    <lineage>
        <taxon>Eukaryota</taxon>
        <taxon>Metazoa</taxon>
        <taxon>Chordata</taxon>
        <taxon>Tunicata</taxon>
        <taxon>Ascidiacea</taxon>
        <taxon>Phlebobranchia</taxon>
        <taxon>Ascidiidae</taxon>
        <taxon>Phallusia</taxon>
    </lineage>
</organism>
<name>A0A6F9DUC8_9ASCI</name>
<gene>
    <name evidence="2" type="primary">Sycp2</name>
</gene>
<feature type="compositionally biased region" description="Basic and acidic residues" evidence="1">
    <location>
        <begin position="550"/>
        <end position="563"/>
    </location>
</feature>
<proteinExistence type="evidence at transcript level"/>
<feature type="compositionally biased region" description="Basic residues" evidence="1">
    <location>
        <begin position="636"/>
        <end position="656"/>
    </location>
</feature>
<feature type="compositionally biased region" description="Polar residues" evidence="1">
    <location>
        <begin position="461"/>
        <end position="473"/>
    </location>
</feature>
<sequence>MESKHTSLEQCLLKKHGFSTFITSDSADVAQVCSAKFEPTLRKIAFKAMSNDDTACICMVLRVTRLLCEQNERKGIHMLLSTGLPDIIGRICGYISDYLIAHPKPAISLLDTLRIFLETLVLMVPLMKDKCVWFKSTLYLILSLLSKCYICLEINLLVVDPLNQVLSVLGKSDVYIIRDMVLNTPELVAMCKQFVSDIAQVGDFLAQHAIVELVARITSNAFRQSQSLTWNSNDEVLANLFCNLSYTEMDATTLLYLNAVNERSRRCLVRTTSYKSVKMGKHVYAEPEHAWVHFCEISRRISLCFPLEGEFNQTYESIQRDMIKNFTVSDHDGDIVVVITTNCPLIDHFDEDIVSQSVDEITVIFQPTPKLTHSIVEKLLKKYFTDETIFLDTSFNKSASKPASGFVVKDSINNNSKLANSQNVVATSQPTLRIKESKCLVNTHTVVSERRPIPATKQLEQHNAQRSSVPNQNQSMNESNLSSKSTSSTQHDTSQRVSMPTCFVKICKDSQEIVPETQGMGLQEEANTSNDLHLSQLQSNRKTHPLKNNDSNRKPVSETEQVIHHTSKPIKNITAKPRVHKKQVSTVHDSDSKDVKQKKDQKVNSQDKQGLSSLDGASMKVFASSESASCVEAKPVKQKKQRSTHATKKGKQTAKQRRQEEESTVVQSSSAESCDRKVIKPIKHYAADASVSKPKQTSSRQLRNKSHSTTENKRTEKSALSKTSLAEKVNAQFENLQNTLNTSALTTTSCEAAGNINPSVRLSMQTVNEKQQKTFSRSATKTTKHNMESDFDRLSEEMPETVRCESPKAKIAKDFLATTSDSLPIEENSVDDVQHPVLSESPKNNTLVINGSPELKQDTTIENRSHATKTPERAKISPAIIGSTFQQQDSKKVSKHQTSSKKSKGAHVSFDPYEMSTGQTKSTFLVRKTPRRRTKKEKLFDTSAFSSAASTCSDVSWVQEHKKKAKDGYNCKPATKPRTYEPKNKKINPPKFLSAPPVAKQPKKKKTTVEVFVSSDDSSSKCVSSPEKAREEIASPTHSSFFQKEPLLFSFPPDLSKSFDDIIEEEEKRLRKGPDLIISSKQSIPRKIPPSKITPRKTPVVIHKVVLTPLSQKSNTLSSKCTPAQHDLPSTQYTHISSVKTPMIKQTLDQDQHLSEVETSFGLKFDNEPVEIGDIATIVEPFINEPLGPLKKLQAAKTSNSQTPQELQLSSSSNKEKQERKHRKRKRRVRHSCAGSSDDSTEEDERLTSSSSSRKRTRKRPKKLEFSIFSSLSGPSSSTSSHSKHKPLCSYQDSDDVSDYDDDDEMNVAINQLVREISVVYKQKRAMRERPIRNICKAMSKNLTDVKHLWKKFNIKREGDLEGFKYKFSKLARRHSASVKKIGALEGAAQRCLTSLNHQFKNLLKNSVDTLTDIKEVQCQLADNQRRSDKEFQLAVRQVNEKVRRDLEKISRSFKW</sequence>
<protein>
    <submittedName>
        <fullName evidence="2">Synaptonemal complex protein 2-like</fullName>
    </submittedName>
</protein>
<feature type="region of interest" description="Disordered" evidence="1">
    <location>
        <begin position="882"/>
        <end position="914"/>
    </location>
</feature>
<feature type="compositionally biased region" description="Basic residues" evidence="1">
    <location>
        <begin position="893"/>
        <end position="905"/>
    </location>
</feature>
<feature type="compositionally biased region" description="Polar residues" evidence="1">
    <location>
        <begin position="772"/>
        <end position="781"/>
    </location>
</feature>
<feature type="compositionally biased region" description="Basic residues" evidence="1">
    <location>
        <begin position="1253"/>
        <end position="1262"/>
    </location>
</feature>
<feature type="compositionally biased region" description="Basic and acidic residues" evidence="1">
    <location>
        <begin position="708"/>
        <end position="719"/>
    </location>
</feature>
<evidence type="ECO:0000313" key="2">
    <source>
        <dbReference type="EMBL" id="CAB3266749.1"/>
    </source>
</evidence>
<feature type="region of interest" description="Disordered" evidence="1">
    <location>
        <begin position="538"/>
        <end position="723"/>
    </location>
</feature>
<feature type="region of interest" description="Disordered" evidence="1">
    <location>
        <begin position="772"/>
        <end position="804"/>
    </location>
</feature>
<accession>A0A6F9DUC8</accession>
<feature type="compositionally biased region" description="Low complexity" evidence="1">
    <location>
        <begin position="1267"/>
        <end position="1281"/>
    </location>
</feature>
<evidence type="ECO:0000256" key="1">
    <source>
        <dbReference type="SAM" id="MobiDB-lite"/>
    </source>
</evidence>